<evidence type="ECO:0000313" key="1">
    <source>
        <dbReference type="EMBL" id="AAU10879.1"/>
    </source>
</evidence>
<accession>Q678H8</accession>
<name>Q678H8_9VIRU</name>
<protein>
    <submittedName>
        <fullName evidence="1">Uncharacterized protein</fullName>
    </submittedName>
</protein>
<sequence>MVYFAGTPADNKIAFTDLSVKVINQGAALYNTTDCSAVINF</sequence>
<evidence type="ECO:0000313" key="2">
    <source>
        <dbReference type="Proteomes" id="UP000106699"/>
    </source>
</evidence>
<proteinExistence type="predicted"/>
<reference evidence="1 2" key="1">
    <citation type="journal article" date="2004" name="J. Virol.">
        <title>Complete genome sequence of lymphocystis disease virus isolated from China.</title>
        <authorList>
            <person name="Zhang Q.Y."/>
            <person name="Xiao F."/>
            <person name="Xie J."/>
            <person name="Li Z.Q."/>
            <person name="Gui J.F."/>
        </authorList>
    </citation>
    <scope>NUCLEOTIDE SEQUENCE [LARGE SCALE GENOMIC DNA]</scope>
</reference>
<dbReference type="RefSeq" id="YP_073540.1">
    <property type="nucleotide sequence ID" value="NC_005902.1"/>
</dbReference>
<dbReference type="KEGG" id="vg:2979104"/>
<organism evidence="1 2">
    <name type="scientific">lymphocystis disease virus-China</name>
    <dbReference type="NCBI Taxonomy" id="256729"/>
    <lineage>
        <taxon>Viruses</taxon>
        <taxon>Varidnaviria</taxon>
        <taxon>Bamfordvirae</taxon>
        <taxon>Nucleocytoviricota</taxon>
        <taxon>Megaviricetes</taxon>
        <taxon>Pimascovirales</taxon>
        <taxon>Pimascovirales incertae sedis</taxon>
        <taxon>Iridoviridae</taxon>
        <taxon>Alphairidovirinae</taxon>
        <taxon>Lymphocystivirus</taxon>
        <taxon>Lymphocystivirus paralichthys1</taxon>
        <taxon>Lymphocystis disease virus 2</taxon>
    </lineage>
</organism>
<dbReference type="EMBL" id="AY380826">
    <property type="protein sequence ID" value="AAU10879.1"/>
    <property type="molecule type" value="Genomic_DNA"/>
</dbReference>
<keyword evidence="2" id="KW-1185">Reference proteome</keyword>
<dbReference type="GeneID" id="2979104"/>
<dbReference type="Proteomes" id="UP000106699">
    <property type="component" value="Segment"/>
</dbReference>